<evidence type="ECO:0000259" key="1">
    <source>
        <dbReference type="Pfam" id="PF13643"/>
    </source>
</evidence>
<dbReference type="InterPro" id="IPR025285">
    <property type="entry name" value="DUF4145"/>
</dbReference>
<gene>
    <name evidence="2" type="ORF">CN958_12770</name>
</gene>
<name>A0A2B9E094_BACCE</name>
<feature type="domain" description="DUF4145" evidence="1">
    <location>
        <begin position="111"/>
        <end position="196"/>
    </location>
</feature>
<dbReference type="AlphaFoldDB" id="A0A2B9E094"/>
<proteinExistence type="predicted"/>
<sequence length="236" mass="26725">MTAQNEKVLTCHHCGNKTAMKEVAKYCHTEHDDIWDYNYNLHNPVIVVTFTNEWRLFLCPVCIKVTLENTYFNSEETKPNGSPIVYEELLYPFKTMEANYIPNHVAKAFEAALKVRQIDGAICAIAIRRTLEMMCKDKGEEGRSLYSMLRALSDKGVLPPILNDMASVLREIGNAAAHADAANFHHDLVPSMIEFTNIILDYVYNLPKQIEQIQDKLGKKTAEVATKISTELTTKA</sequence>
<organism evidence="2 3">
    <name type="scientific">Bacillus cereus</name>
    <dbReference type="NCBI Taxonomy" id="1396"/>
    <lineage>
        <taxon>Bacteria</taxon>
        <taxon>Bacillati</taxon>
        <taxon>Bacillota</taxon>
        <taxon>Bacilli</taxon>
        <taxon>Bacillales</taxon>
        <taxon>Bacillaceae</taxon>
        <taxon>Bacillus</taxon>
        <taxon>Bacillus cereus group</taxon>
    </lineage>
</organism>
<accession>A0A2B9E094</accession>
<protein>
    <recommendedName>
        <fullName evidence="1">DUF4145 domain-containing protein</fullName>
    </recommendedName>
</protein>
<evidence type="ECO:0000313" key="3">
    <source>
        <dbReference type="Proteomes" id="UP000222054"/>
    </source>
</evidence>
<dbReference type="Pfam" id="PF13643">
    <property type="entry name" value="DUF4145"/>
    <property type="match status" value="1"/>
</dbReference>
<reference evidence="2 3" key="1">
    <citation type="submission" date="2017-09" db="EMBL/GenBank/DDBJ databases">
        <title>Large-scale bioinformatics analysis of Bacillus genomes uncovers conserved roles of natural products in bacterial physiology.</title>
        <authorList>
            <consortium name="Agbiome Team Llc"/>
            <person name="Bleich R.M."/>
            <person name="Grubbs K.J."/>
            <person name="Santa Maria K.C."/>
            <person name="Allen S.E."/>
            <person name="Farag S."/>
            <person name="Shank E.A."/>
            <person name="Bowers A."/>
        </authorList>
    </citation>
    <scope>NUCLEOTIDE SEQUENCE [LARGE SCALE GENOMIC DNA]</scope>
    <source>
        <strain evidence="2 3">AFS053130</strain>
    </source>
</reference>
<comment type="caution">
    <text evidence="2">The sequence shown here is derived from an EMBL/GenBank/DDBJ whole genome shotgun (WGS) entry which is preliminary data.</text>
</comment>
<evidence type="ECO:0000313" key="2">
    <source>
        <dbReference type="EMBL" id="PGM93267.1"/>
    </source>
</evidence>
<dbReference type="RefSeq" id="WP_098777129.1">
    <property type="nucleotide sequence ID" value="NZ_NUHO01000049.1"/>
</dbReference>
<dbReference type="Proteomes" id="UP000222054">
    <property type="component" value="Unassembled WGS sequence"/>
</dbReference>
<dbReference type="EMBL" id="NUHO01000049">
    <property type="protein sequence ID" value="PGM93267.1"/>
    <property type="molecule type" value="Genomic_DNA"/>
</dbReference>